<evidence type="ECO:0000259" key="1">
    <source>
        <dbReference type="Pfam" id="PF02368"/>
    </source>
</evidence>
<dbReference type="Pfam" id="PF02368">
    <property type="entry name" value="Big_2"/>
    <property type="match status" value="1"/>
</dbReference>
<keyword evidence="4" id="KW-1185">Reference proteome</keyword>
<dbReference type="InterPro" id="IPR003343">
    <property type="entry name" value="Big_2"/>
</dbReference>
<dbReference type="EMBL" id="BAABFA010000001">
    <property type="protein sequence ID" value="GAA4459738.1"/>
    <property type="molecule type" value="Genomic_DNA"/>
</dbReference>
<feature type="domain" description="Secretion system C-terminal sorting" evidence="2">
    <location>
        <begin position="569"/>
        <end position="626"/>
    </location>
</feature>
<accession>A0ABP8N4B7</accession>
<dbReference type="Pfam" id="PF18962">
    <property type="entry name" value="Por_Secre_tail"/>
    <property type="match status" value="1"/>
</dbReference>
<sequence length="637" mass="65015">MAAQAQITAISPTGVGGFESGTDLSSNGWTEINPGTVANQWVVNNAAPAYAGARGAHVSNDGTAYAYTTTVARTCHFMRDVVIPAGADVITLSFYWKGMGQVGFDRLLVYTTTPAIVPAPNVPVSPATGIGGATLVWQQSATAAAYTLATVSLPNTLAGTTVRLLFTWQNDATGGTSPGAAIDNISLTYVCGTPAPITGNAPVCIGNSVSVGNAFSGGTWASGNTAVATVSPTGVITGVAAGTTLITYTSGSCVSNAVVSVSPFPAAITGRDTVCVGSTTAFANSVMGGTWSSNYPVVASVLTTSGVITGHIAGASTITYTMPGGCYITDTVNVVSNPGAITGGMSICPGTTTTLSCAPSGGKWHSLNPGSASVNLNSGMVTGIAADTAVIRYTTPAGCSSFATVTINPLPAPIIVRNIRCAQGLDTAYNATPGGVWSSLTPSLLTISTLTGEFTPTGVAGTGTIRYTLGTGCSTTKSVTFNPLPAITVYFDGFSNTLYTDTPYVHYQWYHNIFGKVVGANTFKTAGLFNGSYYVEVTDTNGCVGRSAMFAYNTDMSAGIIAGAGSVQVYPNPATDVLHINAAVPVDAVITAMDGKVLMSTKNARSMNVSQLPSGLYMLTVYDAEGRKLAIERFVRR</sequence>
<evidence type="ECO:0000313" key="3">
    <source>
        <dbReference type="EMBL" id="GAA4459738.1"/>
    </source>
</evidence>
<gene>
    <name evidence="3" type="ORF">GCM10023093_01280</name>
</gene>
<evidence type="ECO:0008006" key="5">
    <source>
        <dbReference type="Google" id="ProtNLM"/>
    </source>
</evidence>
<dbReference type="Proteomes" id="UP001500067">
    <property type="component" value="Unassembled WGS sequence"/>
</dbReference>
<organism evidence="3 4">
    <name type="scientific">Nemorincola caseinilytica</name>
    <dbReference type="NCBI Taxonomy" id="2054315"/>
    <lineage>
        <taxon>Bacteria</taxon>
        <taxon>Pseudomonadati</taxon>
        <taxon>Bacteroidota</taxon>
        <taxon>Chitinophagia</taxon>
        <taxon>Chitinophagales</taxon>
        <taxon>Chitinophagaceae</taxon>
        <taxon>Nemorincola</taxon>
    </lineage>
</organism>
<feature type="domain" description="BIG2" evidence="1">
    <location>
        <begin position="218"/>
        <end position="256"/>
    </location>
</feature>
<dbReference type="NCBIfam" id="TIGR04183">
    <property type="entry name" value="Por_Secre_tail"/>
    <property type="match status" value="1"/>
</dbReference>
<reference evidence="4" key="1">
    <citation type="journal article" date="2019" name="Int. J. Syst. Evol. Microbiol.">
        <title>The Global Catalogue of Microorganisms (GCM) 10K type strain sequencing project: providing services to taxonomists for standard genome sequencing and annotation.</title>
        <authorList>
            <consortium name="The Broad Institute Genomics Platform"/>
            <consortium name="The Broad Institute Genome Sequencing Center for Infectious Disease"/>
            <person name="Wu L."/>
            <person name="Ma J."/>
        </authorList>
    </citation>
    <scope>NUCLEOTIDE SEQUENCE [LARGE SCALE GENOMIC DNA]</scope>
    <source>
        <strain evidence="4">JCM 32105</strain>
    </source>
</reference>
<dbReference type="Gene3D" id="2.60.40.1080">
    <property type="match status" value="1"/>
</dbReference>
<dbReference type="SUPFAM" id="SSF49373">
    <property type="entry name" value="Invasin/intimin cell-adhesion fragments"/>
    <property type="match status" value="1"/>
</dbReference>
<proteinExistence type="predicted"/>
<name>A0ABP8N4B7_9BACT</name>
<evidence type="ECO:0000259" key="2">
    <source>
        <dbReference type="Pfam" id="PF18962"/>
    </source>
</evidence>
<evidence type="ECO:0000313" key="4">
    <source>
        <dbReference type="Proteomes" id="UP001500067"/>
    </source>
</evidence>
<protein>
    <recommendedName>
        <fullName evidence="5">T9SS C-terminal target domain-containing protein</fullName>
    </recommendedName>
</protein>
<comment type="caution">
    <text evidence="3">The sequence shown here is derived from an EMBL/GenBank/DDBJ whole genome shotgun (WGS) entry which is preliminary data.</text>
</comment>
<dbReference type="InterPro" id="IPR026444">
    <property type="entry name" value="Secre_tail"/>
</dbReference>
<dbReference type="InterPro" id="IPR008964">
    <property type="entry name" value="Invasin/intimin_cell_adhesion"/>
</dbReference>